<evidence type="ECO:0000313" key="1">
    <source>
        <dbReference type="EMBL" id="MBM3225715.1"/>
    </source>
</evidence>
<sequence>MKKPEDESPLHLHPRDTEVLILTIPKDVIASVAQVAAQRDMSSEALLKLYIGQGLRQDLTRLFGERVLETTAHVLTRRLQSEETVASIMREIREAAVK</sequence>
<protein>
    <submittedName>
        <fullName evidence="1">Uncharacterized protein</fullName>
    </submittedName>
</protein>
<dbReference type="Proteomes" id="UP000712673">
    <property type="component" value="Unassembled WGS sequence"/>
</dbReference>
<dbReference type="EMBL" id="VGLS01000664">
    <property type="protein sequence ID" value="MBM3225715.1"/>
    <property type="molecule type" value="Genomic_DNA"/>
</dbReference>
<gene>
    <name evidence="1" type="ORF">FJZ47_18215</name>
</gene>
<comment type="caution">
    <text evidence="1">The sequence shown here is derived from an EMBL/GenBank/DDBJ whole genome shotgun (WGS) entry which is preliminary data.</text>
</comment>
<proteinExistence type="predicted"/>
<organism evidence="1 2">
    <name type="scientific">Tectimicrobiota bacterium</name>
    <dbReference type="NCBI Taxonomy" id="2528274"/>
    <lineage>
        <taxon>Bacteria</taxon>
        <taxon>Pseudomonadati</taxon>
        <taxon>Nitrospinota/Tectimicrobiota group</taxon>
        <taxon>Candidatus Tectimicrobiota</taxon>
    </lineage>
</organism>
<reference evidence="1" key="1">
    <citation type="submission" date="2019-03" db="EMBL/GenBank/DDBJ databases">
        <title>Lake Tanganyika Metagenome-Assembled Genomes (MAGs).</title>
        <authorList>
            <person name="Tran P."/>
        </authorList>
    </citation>
    <scope>NUCLEOTIDE SEQUENCE</scope>
    <source>
        <strain evidence="1">K_DeepCast_65m_m2_066</strain>
    </source>
</reference>
<evidence type="ECO:0000313" key="2">
    <source>
        <dbReference type="Proteomes" id="UP000712673"/>
    </source>
</evidence>
<accession>A0A937W5T1</accession>
<name>A0A937W5T1_UNCTE</name>
<dbReference type="AlphaFoldDB" id="A0A937W5T1"/>